<keyword evidence="5" id="KW-1185">Reference proteome</keyword>
<reference evidence="4 5" key="1">
    <citation type="journal article" date="2014" name="Genome Biol.">
        <title>Transcriptome and methylome profiling reveals relics of genome dominance in the mesopolyploid Brassica oleracea.</title>
        <authorList>
            <person name="Parkin I.A."/>
            <person name="Koh C."/>
            <person name="Tang H."/>
            <person name="Robinson S.J."/>
            <person name="Kagale S."/>
            <person name="Clarke W.E."/>
            <person name="Town C.D."/>
            <person name="Nixon J."/>
            <person name="Krishnakumar V."/>
            <person name="Bidwell S.L."/>
            <person name="Denoeud F."/>
            <person name="Belcram H."/>
            <person name="Links M.G."/>
            <person name="Just J."/>
            <person name="Clarke C."/>
            <person name="Bender T."/>
            <person name="Huebert T."/>
            <person name="Mason A.S."/>
            <person name="Pires J.C."/>
            <person name="Barker G."/>
            <person name="Moore J."/>
            <person name="Walley P.G."/>
            <person name="Manoli S."/>
            <person name="Batley J."/>
            <person name="Edwards D."/>
            <person name="Nelson M.N."/>
            <person name="Wang X."/>
            <person name="Paterson A.H."/>
            <person name="King G."/>
            <person name="Bancroft I."/>
            <person name="Chalhoub B."/>
            <person name="Sharpe A.G."/>
        </authorList>
    </citation>
    <scope>NUCLEOTIDE SEQUENCE</scope>
    <source>
        <strain evidence="4 5">cv. TO1000</strain>
    </source>
</reference>
<dbReference type="InterPro" id="IPR036322">
    <property type="entry name" value="WD40_repeat_dom_sf"/>
</dbReference>
<dbReference type="STRING" id="109376.A0A0D3C9J0"/>
<accession>A0A0D3C9J0</accession>
<dbReference type="InterPro" id="IPR015943">
    <property type="entry name" value="WD40/YVTN_repeat-like_dom_sf"/>
</dbReference>
<dbReference type="InterPro" id="IPR019775">
    <property type="entry name" value="WD40_repeat_CS"/>
</dbReference>
<dbReference type="SMART" id="SM00320">
    <property type="entry name" value="WD40"/>
    <property type="match status" value="3"/>
</dbReference>
<sequence>MILIFDEPNLHLLENVSLCLSSFSNRCPGVRHSTFESLCLGRSSQSIAFGFFRLWDSLNFKKDKEFVGITVLFLDEKVARCSSMYTITDHPFLIRFISLTIIGEVNTCAPEINLQSRLECTSGGSQTFKPYRHLKTLEGHTAAISCVKYSNEGNLLASASLDKSMILWSATNYSLIHRYEGHSSGVSDLAWSSDSHYTCSASDDCTLRIWDARAPYECLKVLRGHTNFVFCVNFNPPSNLIVSGSFDETIRIWEVKTGRCVRVIKEFILYLKYK</sequence>
<dbReference type="HOGENOM" id="CLU_1016867_0_0_1"/>
<proteinExistence type="predicted"/>
<dbReference type="Gene3D" id="2.130.10.10">
    <property type="entry name" value="YVTN repeat-like/Quinoprotein amine dehydrogenase"/>
    <property type="match status" value="1"/>
</dbReference>
<dbReference type="PROSITE" id="PS00678">
    <property type="entry name" value="WD_REPEATS_1"/>
    <property type="match status" value="1"/>
</dbReference>
<keyword evidence="2" id="KW-0677">Repeat</keyword>
<evidence type="ECO:0000313" key="4">
    <source>
        <dbReference type="EnsemblPlants" id="Bo5g016540.1"/>
    </source>
</evidence>
<dbReference type="PANTHER" id="PTHR22847">
    <property type="entry name" value="WD40 REPEAT PROTEIN"/>
    <property type="match status" value="1"/>
</dbReference>
<dbReference type="PRINTS" id="PR00320">
    <property type="entry name" value="GPROTEINBRPT"/>
</dbReference>
<dbReference type="Pfam" id="PF00400">
    <property type="entry name" value="WD40"/>
    <property type="match status" value="3"/>
</dbReference>
<keyword evidence="1 3" id="KW-0853">WD repeat</keyword>
<name>A0A0D3C9J0_BRAOL</name>
<feature type="repeat" description="WD" evidence="3">
    <location>
        <begin position="179"/>
        <end position="211"/>
    </location>
</feature>
<feature type="repeat" description="WD" evidence="3">
    <location>
        <begin position="222"/>
        <end position="263"/>
    </location>
</feature>
<dbReference type="PROSITE" id="PS50082">
    <property type="entry name" value="WD_REPEATS_2"/>
    <property type="match status" value="3"/>
</dbReference>
<dbReference type="PROSITE" id="PS50294">
    <property type="entry name" value="WD_REPEATS_REGION"/>
    <property type="match status" value="3"/>
</dbReference>
<dbReference type="AlphaFoldDB" id="A0A0D3C9J0"/>
<dbReference type="eggNOG" id="KOG0266">
    <property type="taxonomic scope" value="Eukaryota"/>
</dbReference>
<dbReference type="GO" id="GO:0048188">
    <property type="term" value="C:Set1C/COMPASS complex"/>
    <property type="evidence" value="ECO:0007669"/>
    <property type="project" value="TreeGrafter"/>
</dbReference>
<evidence type="ECO:0000256" key="1">
    <source>
        <dbReference type="ARBA" id="ARBA00022574"/>
    </source>
</evidence>
<evidence type="ECO:0000256" key="3">
    <source>
        <dbReference type="PROSITE-ProRule" id="PRU00221"/>
    </source>
</evidence>
<dbReference type="GO" id="GO:0042393">
    <property type="term" value="F:histone binding"/>
    <property type="evidence" value="ECO:0007669"/>
    <property type="project" value="TreeGrafter"/>
</dbReference>
<evidence type="ECO:0000313" key="5">
    <source>
        <dbReference type="Proteomes" id="UP000032141"/>
    </source>
</evidence>
<dbReference type="InterPro" id="IPR001680">
    <property type="entry name" value="WD40_rpt"/>
</dbReference>
<dbReference type="SUPFAM" id="SSF50978">
    <property type="entry name" value="WD40 repeat-like"/>
    <property type="match status" value="1"/>
</dbReference>
<dbReference type="PANTHER" id="PTHR22847:SF684">
    <property type="entry name" value="COMPASS-LIKE H3K4 HISTONE METHYLASE COMPONENT WDR5B"/>
    <property type="match status" value="1"/>
</dbReference>
<dbReference type="InterPro" id="IPR020472">
    <property type="entry name" value="WD40_PAC1"/>
</dbReference>
<dbReference type="EnsemblPlants" id="Bo5g016540.1">
    <property type="protein sequence ID" value="Bo5g016540.1"/>
    <property type="gene ID" value="Bo5g016540"/>
</dbReference>
<evidence type="ECO:0000256" key="2">
    <source>
        <dbReference type="ARBA" id="ARBA00022737"/>
    </source>
</evidence>
<organism evidence="4 5">
    <name type="scientific">Brassica oleracea var. oleracea</name>
    <dbReference type="NCBI Taxonomy" id="109376"/>
    <lineage>
        <taxon>Eukaryota</taxon>
        <taxon>Viridiplantae</taxon>
        <taxon>Streptophyta</taxon>
        <taxon>Embryophyta</taxon>
        <taxon>Tracheophyta</taxon>
        <taxon>Spermatophyta</taxon>
        <taxon>Magnoliopsida</taxon>
        <taxon>eudicotyledons</taxon>
        <taxon>Gunneridae</taxon>
        <taxon>Pentapetalae</taxon>
        <taxon>rosids</taxon>
        <taxon>malvids</taxon>
        <taxon>Brassicales</taxon>
        <taxon>Brassicaceae</taxon>
        <taxon>Brassiceae</taxon>
        <taxon>Brassica</taxon>
    </lineage>
</organism>
<feature type="repeat" description="WD" evidence="3">
    <location>
        <begin position="137"/>
        <end position="178"/>
    </location>
</feature>
<reference evidence="4" key="2">
    <citation type="submission" date="2015-03" db="UniProtKB">
        <authorList>
            <consortium name="EnsemblPlants"/>
        </authorList>
    </citation>
    <scope>IDENTIFICATION</scope>
</reference>
<dbReference type="Gramene" id="Bo5g016540.1">
    <property type="protein sequence ID" value="Bo5g016540.1"/>
    <property type="gene ID" value="Bo5g016540"/>
</dbReference>
<dbReference type="Proteomes" id="UP000032141">
    <property type="component" value="Chromosome C5"/>
</dbReference>
<protein>
    <submittedName>
        <fullName evidence="4">Uncharacterized protein</fullName>
    </submittedName>
</protein>